<keyword evidence="2" id="KW-1185">Reference proteome</keyword>
<proteinExistence type="predicted"/>
<evidence type="ECO:0000313" key="1">
    <source>
        <dbReference type="EMBL" id="MCX2722507.1"/>
    </source>
</evidence>
<reference evidence="1 2" key="1">
    <citation type="journal article" date="2016" name="Int. J. Syst. Evol. Microbiol.">
        <title>Labrenzia salina sp. nov., isolated from the rhizosphere of the halophyte Arthrocnemum macrostachyum.</title>
        <authorList>
            <person name="Camacho M."/>
            <person name="Redondo-Gomez S."/>
            <person name="Rodriguez-Llorente I."/>
            <person name="Rohde M."/>
            <person name="Sproer C."/>
            <person name="Schumann P."/>
            <person name="Klenk H.P."/>
            <person name="Montero-Calasanz M.D.C."/>
        </authorList>
    </citation>
    <scope>NUCLEOTIDE SEQUENCE [LARGE SCALE GENOMIC DNA]</scope>
    <source>
        <strain evidence="1 2">DSM 29163</strain>
    </source>
</reference>
<dbReference type="EMBL" id="JAPEVI010000003">
    <property type="protein sequence ID" value="MCX2722507.1"/>
    <property type="molecule type" value="Genomic_DNA"/>
</dbReference>
<gene>
    <name evidence="1" type="ORF">ON753_08890</name>
</gene>
<dbReference type="Proteomes" id="UP001300261">
    <property type="component" value="Unassembled WGS sequence"/>
</dbReference>
<organism evidence="1 2">
    <name type="scientific">Roseibium salinum</name>
    <dbReference type="NCBI Taxonomy" id="1604349"/>
    <lineage>
        <taxon>Bacteria</taxon>
        <taxon>Pseudomonadati</taxon>
        <taxon>Pseudomonadota</taxon>
        <taxon>Alphaproteobacteria</taxon>
        <taxon>Hyphomicrobiales</taxon>
        <taxon>Stappiaceae</taxon>
        <taxon>Roseibium</taxon>
    </lineage>
</organism>
<comment type="caution">
    <text evidence="1">The sequence shown here is derived from an EMBL/GenBank/DDBJ whole genome shotgun (WGS) entry which is preliminary data.</text>
</comment>
<name>A0ABT3R014_9HYPH</name>
<protein>
    <submittedName>
        <fullName evidence="1">AsmA-like C-terminal domain-containing protein</fullName>
    </submittedName>
</protein>
<dbReference type="RefSeq" id="WP_265962181.1">
    <property type="nucleotide sequence ID" value="NZ_JAPEVI010000003.1"/>
</dbReference>
<accession>A0ABT3R014</accession>
<sequence length="617" mass="65727">MRVDMTFSDAAVTPIGNIPQIRGLKGTLTVQDEVLTVAATDGTATSSKGGEIALPSGVFKIFDLPLRDGKTAQITTRMKGKAEDLGAVMNSAPFLVLDRADLKNDGVSGSGRVDVEAKFPLGNEIDLADVDWRATGELTDFTDTNPIMGHTVADADVSLEADRNQVAITGKGVLDGLRADIDLVVPLGESGVAARQDVIVSVTAKQLKDKGIDLTTFLNGAMTLSVTKASDGQEFVVDLQQTEVRLQALGWQKAKGVPATASFKLVETEDERRIKDFKLDAEGARVSGSMRLSADGNLTHASFDTFRLRPGDDAEVDIQRAGDGRYDIIFAGSAFDARGLIRSMRSPGGSKGGGDFSKGARIAATIDRVTGFNKQTIEKFSGKVETGAKGLVTADLKGLVNGRANFEFTVTDEDDTQVANGRFANTGATLRFLDVYQRMRGGTGLLNVAMADEDSWVGDFTVRSLRITEDPAIQRIRQQNRRVNSNLDASTSVAIREPEGSASFDTLDLSFTREVDTLTVIRGTLQGNALGGTVSGMVDLNQQTLNLTGTFVPIYALNNFFAKIPLLGFALGGSSGEGLIGVTYRLSGSISDPVLSVNPISAIAPGIFRKMFEFQSN</sequence>
<evidence type="ECO:0000313" key="2">
    <source>
        <dbReference type="Proteomes" id="UP001300261"/>
    </source>
</evidence>